<gene>
    <name evidence="1" type="ORF">T02_214</name>
</gene>
<dbReference type="Proteomes" id="UP000054721">
    <property type="component" value="Unassembled WGS sequence"/>
</dbReference>
<name>A0A0V1KHM1_9BILA</name>
<reference evidence="1 2" key="1">
    <citation type="submission" date="2015-05" db="EMBL/GenBank/DDBJ databases">
        <title>Evolution of Trichinella species and genotypes.</title>
        <authorList>
            <person name="Korhonen P.K."/>
            <person name="Edoardo P."/>
            <person name="Giuseppe L.R."/>
            <person name="Gasser R.B."/>
        </authorList>
    </citation>
    <scope>NUCLEOTIDE SEQUENCE [LARGE SCALE GENOMIC DNA]</scope>
    <source>
        <strain evidence="1">ISS10</strain>
    </source>
</reference>
<evidence type="ECO:0000313" key="1">
    <source>
        <dbReference type="EMBL" id="KRZ46540.1"/>
    </source>
</evidence>
<evidence type="ECO:0000313" key="2">
    <source>
        <dbReference type="Proteomes" id="UP000054721"/>
    </source>
</evidence>
<comment type="caution">
    <text evidence="1">The sequence shown here is derived from an EMBL/GenBank/DDBJ whole genome shotgun (WGS) entry which is preliminary data.</text>
</comment>
<organism evidence="1 2">
    <name type="scientific">Trichinella nativa</name>
    <dbReference type="NCBI Taxonomy" id="6335"/>
    <lineage>
        <taxon>Eukaryota</taxon>
        <taxon>Metazoa</taxon>
        <taxon>Ecdysozoa</taxon>
        <taxon>Nematoda</taxon>
        <taxon>Enoplea</taxon>
        <taxon>Dorylaimia</taxon>
        <taxon>Trichinellida</taxon>
        <taxon>Trichinellidae</taxon>
        <taxon>Trichinella</taxon>
    </lineage>
</organism>
<dbReference type="EMBL" id="JYDW01002966">
    <property type="protein sequence ID" value="KRZ46540.1"/>
    <property type="molecule type" value="Genomic_DNA"/>
</dbReference>
<keyword evidence="2" id="KW-1185">Reference proteome</keyword>
<sequence>MMVTNLVEWPTKEPYRDLNGKHRDSMGLCQVLC</sequence>
<protein>
    <submittedName>
        <fullName evidence="1">Uncharacterized protein</fullName>
    </submittedName>
</protein>
<dbReference type="AlphaFoldDB" id="A0A0V1KHM1"/>
<proteinExistence type="predicted"/>
<accession>A0A0V1KHM1</accession>